<protein>
    <submittedName>
        <fullName evidence="1">Putative Lipid A 3-O-deacylase-related protein</fullName>
    </submittedName>
</protein>
<evidence type="ECO:0000313" key="1">
    <source>
        <dbReference type="EMBL" id="SPD75550.1"/>
    </source>
</evidence>
<dbReference type="Pfam" id="PF09411">
    <property type="entry name" value="PagL"/>
    <property type="match status" value="1"/>
</dbReference>
<proteinExistence type="predicted"/>
<dbReference type="AlphaFoldDB" id="A0A445N1H3"/>
<dbReference type="EMBL" id="OJIN01000208">
    <property type="protein sequence ID" value="SPD75550.1"/>
    <property type="molecule type" value="Genomic_DNA"/>
</dbReference>
<sequence length="182" mass="21132">MRTFKLFMIAPLVLLFFGFTEPIPCYAGEAQDYKLGVKLGLNAMKHDEIFRLYEVYMVSGLPWTKHWHSGWIGYTGLSFNAGIQRAADDSGLVASMGPVFSLTKRDSRIFLIFSFRFALMDDYQFGHEDLGGRFAFIEECGFRYYLGWNMYAGYQYRHMSNAHIYDKNPGVDMHTLELIYNF</sequence>
<accession>A0A445N1H3</accession>
<dbReference type="InterPro" id="IPR018550">
    <property type="entry name" value="Lipid-A_deacylase-rel"/>
</dbReference>
<dbReference type="Gene3D" id="2.40.160.20">
    <property type="match status" value="1"/>
</dbReference>
<name>A0A445N1H3_9BACT</name>
<reference evidence="1" key="1">
    <citation type="submission" date="2018-01" db="EMBL/GenBank/DDBJ databases">
        <authorList>
            <person name="Regsiter A."/>
            <person name="William W."/>
        </authorList>
    </citation>
    <scope>NUCLEOTIDE SEQUENCE</scope>
    <source>
        <strain evidence="1">TRIP AH-1</strain>
    </source>
</reference>
<organism evidence="1">
    <name type="scientific">uncultured Desulfobacterium sp</name>
    <dbReference type="NCBI Taxonomy" id="201089"/>
    <lineage>
        <taxon>Bacteria</taxon>
        <taxon>Pseudomonadati</taxon>
        <taxon>Thermodesulfobacteriota</taxon>
        <taxon>Desulfobacteria</taxon>
        <taxon>Desulfobacterales</taxon>
        <taxon>Desulfobacteriaceae</taxon>
        <taxon>Desulfobacterium</taxon>
        <taxon>environmental samples</taxon>
    </lineage>
</organism>
<gene>
    <name evidence="1" type="ORF">PITCH_A640093</name>
</gene>